<dbReference type="Proteomes" id="UP000020467">
    <property type="component" value="Unassembled WGS sequence"/>
</dbReference>
<sequence length="283" mass="32036">MNTSPYIHNCDDSKGPWTVSKRCSLCIPARKDAGKKPGKSAAFTHHLRRATNKLKRRIPRPSHSICSECGDEGRAIVTLAEPDWNPAPEAESESSSSGSAATTTRQRPVDNIGPMNETPDDFVYKSLIPEDHEYHDAKPAGVDEWFWSSGSGESYNTRFPPPSLAKRLIYRFCCFCVVSMVAPKPLKLTESERRKREEEGWDRLQRAKRRSRPWIRMSDWKAIRAAEEEQRQRAKDEVDVASGLDTIVEETVAEDECELVQSGVFDSDRRASRSNIRIRGNGR</sequence>
<evidence type="ECO:0000256" key="1">
    <source>
        <dbReference type="SAM" id="MobiDB-lite"/>
    </source>
</evidence>
<accession>A0A010RC21</accession>
<comment type="caution">
    <text evidence="2">The sequence shown here is derived from an EMBL/GenBank/DDBJ whole genome shotgun (WGS) entry which is preliminary data.</text>
</comment>
<proteinExistence type="predicted"/>
<evidence type="ECO:0000313" key="3">
    <source>
        <dbReference type="Proteomes" id="UP000020467"/>
    </source>
</evidence>
<organism evidence="2 3">
    <name type="scientific">Colletotrichum fioriniae PJ7</name>
    <dbReference type="NCBI Taxonomy" id="1445577"/>
    <lineage>
        <taxon>Eukaryota</taxon>
        <taxon>Fungi</taxon>
        <taxon>Dikarya</taxon>
        <taxon>Ascomycota</taxon>
        <taxon>Pezizomycotina</taxon>
        <taxon>Sordariomycetes</taxon>
        <taxon>Hypocreomycetidae</taxon>
        <taxon>Glomerellales</taxon>
        <taxon>Glomerellaceae</taxon>
        <taxon>Colletotrichum</taxon>
        <taxon>Colletotrichum acutatum species complex</taxon>
    </lineage>
</organism>
<dbReference type="EMBL" id="JARH01000917">
    <property type="protein sequence ID" value="EXF75284.1"/>
    <property type="molecule type" value="Genomic_DNA"/>
</dbReference>
<feature type="compositionally biased region" description="Low complexity" evidence="1">
    <location>
        <begin position="93"/>
        <end position="104"/>
    </location>
</feature>
<reference evidence="2 3" key="1">
    <citation type="submission" date="2014-02" db="EMBL/GenBank/DDBJ databases">
        <title>The genome sequence of Colletotrichum fioriniae PJ7.</title>
        <authorList>
            <person name="Baroncelli R."/>
            <person name="Thon M.R."/>
        </authorList>
    </citation>
    <scope>NUCLEOTIDE SEQUENCE [LARGE SCALE GENOMIC DNA]</scope>
    <source>
        <strain evidence="2 3">PJ7</strain>
    </source>
</reference>
<dbReference type="KEGG" id="cfj:CFIO01_12376"/>
<protein>
    <submittedName>
        <fullName evidence="2">Uncharacterized protein</fullName>
    </submittedName>
</protein>
<gene>
    <name evidence="2" type="ORF">CFIO01_12376</name>
</gene>
<dbReference type="eggNOG" id="ENOG502R6BD">
    <property type="taxonomic scope" value="Eukaryota"/>
</dbReference>
<dbReference type="AlphaFoldDB" id="A0A010RC21"/>
<name>A0A010RC21_9PEZI</name>
<dbReference type="HOGENOM" id="CLU_983551_0_0_1"/>
<keyword evidence="3" id="KW-1185">Reference proteome</keyword>
<feature type="region of interest" description="Disordered" evidence="1">
    <location>
        <begin position="84"/>
        <end position="116"/>
    </location>
</feature>
<evidence type="ECO:0000313" key="2">
    <source>
        <dbReference type="EMBL" id="EXF75284.1"/>
    </source>
</evidence>
<dbReference type="OrthoDB" id="4825469at2759"/>